<reference evidence="2 3" key="1">
    <citation type="submission" date="2020-01" db="EMBL/GenBank/DDBJ databases">
        <title>Kibdelosporangium persica a novel Actinomycetes from a hot desert in Iran.</title>
        <authorList>
            <person name="Safaei N."/>
            <person name="Zaburannyi N."/>
            <person name="Mueller R."/>
            <person name="Wink J."/>
        </authorList>
    </citation>
    <scope>NUCLEOTIDE SEQUENCE [LARGE SCALE GENOMIC DNA]</scope>
    <source>
        <strain evidence="2 3">4NS15</strain>
    </source>
</reference>
<dbReference type="SMART" id="SM01043">
    <property type="entry name" value="BTAD"/>
    <property type="match status" value="1"/>
</dbReference>
<evidence type="ECO:0000259" key="1">
    <source>
        <dbReference type="SMART" id="SM01043"/>
    </source>
</evidence>
<dbReference type="Gene3D" id="1.10.10.10">
    <property type="entry name" value="Winged helix-like DNA-binding domain superfamily/Winged helix DNA-binding domain"/>
    <property type="match status" value="1"/>
</dbReference>
<dbReference type="InterPro" id="IPR036388">
    <property type="entry name" value="WH-like_DNA-bd_sf"/>
</dbReference>
<comment type="caution">
    <text evidence="2">The sequence shown here is derived from an EMBL/GenBank/DDBJ whole genome shotgun (WGS) entry which is preliminary data.</text>
</comment>
<name>A0ABX2FBW4_9PSEU</name>
<dbReference type="Pfam" id="PF03704">
    <property type="entry name" value="BTAD"/>
    <property type="match status" value="1"/>
</dbReference>
<evidence type="ECO:0000313" key="2">
    <source>
        <dbReference type="EMBL" id="NRN68782.1"/>
    </source>
</evidence>
<keyword evidence="3" id="KW-1185">Reference proteome</keyword>
<accession>A0ABX2FBW4</accession>
<dbReference type="SUPFAM" id="SSF48452">
    <property type="entry name" value="TPR-like"/>
    <property type="match status" value="1"/>
</dbReference>
<dbReference type="EMBL" id="JAAATY010000022">
    <property type="protein sequence ID" value="NRN68782.1"/>
    <property type="molecule type" value="Genomic_DNA"/>
</dbReference>
<dbReference type="Proteomes" id="UP000763557">
    <property type="component" value="Unassembled WGS sequence"/>
</dbReference>
<evidence type="ECO:0000313" key="3">
    <source>
        <dbReference type="Proteomes" id="UP000763557"/>
    </source>
</evidence>
<dbReference type="RefSeq" id="WP_173138287.1">
    <property type="nucleotide sequence ID" value="NZ_CBCSGW010000064.1"/>
</dbReference>
<feature type="domain" description="Bacterial transcriptional activator" evidence="1">
    <location>
        <begin position="97"/>
        <end position="233"/>
    </location>
</feature>
<sequence>MTDTSPPPRIRLLGGFRLDCDSRPVHVVPGVRRLLALLALQETPIERTAAAALLWPDATARRAAACLRSMLWRLVKPSQPLVLSNENMLELGSGVEVDFHRARRLAAVVAARESPSEEGAVTLLKADLLPGWDHDWVQAEQDWWRQARLRALEALSHRLWSSGDRYQAYAAAMAVVRTDPLRESAHRTLVELHIADGNPAAAVRQYATYRTRLRDELGLSPSPQIHDLVRPLLRHV</sequence>
<dbReference type="InterPro" id="IPR051677">
    <property type="entry name" value="AfsR-DnrI-RedD_regulator"/>
</dbReference>
<organism evidence="2 3">
    <name type="scientific">Kibdelosporangium persicum</name>
    <dbReference type="NCBI Taxonomy" id="2698649"/>
    <lineage>
        <taxon>Bacteria</taxon>
        <taxon>Bacillati</taxon>
        <taxon>Actinomycetota</taxon>
        <taxon>Actinomycetes</taxon>
        <taxon>Pseudonocardiales</taxon>
        <taxon>Pseudonocardiaceae</taxon>
        <taxon>Kibdelosporangium</taxon>
    </lineage>
</organism>
<proteinExistence type="predicted"/>
<gene>
    <name evidence="2" type="ORF">GC106_60290</name>
</gene>
<dbReference type="Gene3D" id="1.25.40.10">
    <property type="entry name" value="Tetratricopeptide repeat domain"/>
    <property type="match status" value="1"/>
</dbReference>
<protein>
    <submittedName>
        <fullName evidence="2">Transcriptional regulator</fullName>
    </submittedName>
</protein>
<dbReference type="PANTHER" id="PTHR35807">
    <property type="entry name" value="TRANSCRIPTIONAL REGULATOR REDD-RELATED"/>
    <property type="match status" value="1"/>
</dbReference>
<dbReference type="InterPro" id="IPR005158">
    <property type="entry name" value="BTAD"/>
</dbReference>
<dbReference type="InterPro" id="IPR011990">
    <property type="entry name" value="TPR-like_helical_dom_sf"/>
</dbReference>
<dbReference type="PANTHER" id="PTHR35807:SF3">
    <property type="entry name" value="BLL5740 PROTEIN"/>
    <property type="match status" value="1"/>
</dbReference>